<comment type="caution">
    <text evidence="1">The sequence shown here is derived from an EMBL/GenBank/DDBJ whole genome shotgun (WGS) entry which is preliminary data.</text>
</comment>
<sequence>MPTTNDMRNILDIQDKHLTFFGNCVTKGDFKGRKCNFIDCTLSYVPEECSRRLQYL</sequence>
<organism evidence="1 2">
    <name type="scientific">Alkalibacterium putridalgicola</name>
    <dbReference type="NCBI Taxonomy" id="426703"/>
    <lineage>
        <taxon>Bacteria</taxon>
        <taxon>Bacillati</taxon>
        <taxon>Bacillota</taxon>
        <taxon>Bacilli</taxon>
        <taxon>Lactobacillales</taxon>
        <taxon>Carnobacteriaceae</taxon>
        <taxon>Alkalibacterium</taxon>
    </lineage>
</organism>
<dbReference type="EMBL" id="BJUX01000001">
    <property type="protein sequence ID" value="GEK88159.1"/>
    <property type="molecule type" value="Genomic_DNA"/>
</dbReference>
<protein>
    <submittedName>
        <fullName evidence="1">Uncharacterized protein</fullName>
    </submittedName>
</protein>
<name>A0ABQ0UUG4_9LACT</name>
<dbReference type="Proteomes" id="UP000321425">
    <property type="component" value="Unassembled WGS sequence"/>
</dbReference>
<accession>A0ABQ0UUG4</accession>
<gene>
    <name evidence="1" type="ORF">APU01nite_01980</name>
</gene>
<evidence type="ECO:0000313" key="2">
    <source>
        <dbReference type="Proteomes" id="UP000321425"/>
    </source>
</evidence>
<keyword evidence="2" id="KW-1185">Reference proteome</keyword>
<evidence type="ECO:0000313" key="1">
    <source>
        <dbReference type="EMBL" id="GEK88159.1"/>
    </source>
</evidence>
<reference evidence="1 2" key="1">
    <citation type="submission" date="2019-07" db="EMBL/GenBank/DDBJ databases">
        <title>Whole genome shotgun sequence of Alkalibacterium putridalgicola NBRC 103243.</title>
        <authorList>
            <person name="Hosoyama A."/>
            <person name="Uohara A."/>
            <person name="Ohji S."/>
            <person name="Ichikawa N."/>
        </authorList>
    </citation>
    <scope>NUCLEOTIDE SEQUENCE [LARGE SCALE GENOMIC DNA]</scope>
    <source>
        <strain evidence="1 2">NBRC 103243</strain>
    </source>
</reference>
<proteinExistence type="predicted"/>